<dbReference type="EMBL" id="FWFG01000116">
    <property type="protein sequence ID" value="SLM95745.1"/>
    <property type="molecule type" value="Genomic_DNA"/>
</dbReference>
<evidence type="ECO:0000256" key="1">
    <source>
        <dbReference type="SAM" id="MobiDB-lite"/>
    </source>
</evidence>
<keyword evidence="3" id="KW-1185">Reference proteome</keyword>
<evidence type="ECO:0000313" key="3">
    <source>
        <dbReference type="Proteomes" id="UP000195981"/>
    </source>
</evidence>
<dbReference type="AlphaFoldDB" id="A0A1X6X9B5"/>
<protein>
    <submittedName>
        <fullName evidence="2">Uncharacterized protein</fullName>
    </submittedName>
</protein>
<dbReference type="Proteomes" id="UP000195981">
    <property type="component" value="Unassembled WGS sequence"/>
</dbReference>
<sequence length="127" mass="13323">MAHIRVNPATSLRVPLLRGTSVPVVAISRRRGADAPSGRGSVRSEAASRPPCILPAKAQVRAGPESPAVFGAKAERCITRRPLPPVRRPRERPGAAAPGIEKPAPTCAFPLGRGNPRRSVALPPPVL</sequence>
<evidence type="ECO:0000313" key="2">
    <source>
        <dbReference type="EMBL" id="SLM95745.1"/>
    </source>
</evidence>
<reference evidence="2 3" key="1">
    <citation type="submission" date="2017-02" db="EMBL/GenBank/DDBJ databases">
        <authorList>
            <person name="Peterson S.W."/>
        </authorList>
    </citation>
    <scope>NUCLEOTIDE SEQUENCE [LARGE SCALE GENOMIC DNA]</scope>
    <source>
        <strain evidence="2 3">CIP104813</strain>
    </source>
</reference>
<feature type="region of interest" description="Disordered" evidence="1">
    <location>
        <begin position="80"/>
        <end position="127"/>
    </location>
</feature>
<accession>A0A1X6X9B5</accession>
<organism evidence="2 3">
    <name type="scientific">Brachybacterium nesterenkovii</name>
    <dbReference type="NCBI Taxonomy" id="47847"/>
    <lineage>
        <taxon>Bacteria</taxon>
        <taxon>Bacillati</taxon>
        <taxon>Actinomycetota</taxon>
        <taxon>Actinomycetes</taxon>
        <taxon>Micrococcales</taxon>
        <taxon>Dermabacteraceae</taxon>
        <taxon>Brachybacterium</taxon>
    </lineage>
</organism>
<gene>
    <name evidence="2" type="ORF">FM110_13290</name>
</gene>
<proteinExistence type="predicted"/>
<feature type="region of interest" description="Disordered" evidence="1">
    <location>
        <begin position="28"/>
        <end position="50"/>
    </location>
</feature>
<name>A0A1X6X9B5_9MICO</name>